<evidence type="ECO:0000313" key="1">
    <source>
        <dbReference type="EMBL" id="KAJ9127056.1"/>
    </source>
</evidence>
<reference evidence="1" key="1">
    <citation type="submission" date="2023-04" db="EMBL/GenBank/DDBJ databases">
        <title>Draft Genome sequencing of Naganishia species isolated from polar environments using Oxford Nanopore Technology.</title>
        <authorList>
            <person name="Leo P."/>
            <person name="Venkateswaran K."/>
        </authorList>
    </citation>
    <scope>NUCLEOTIDE SEQUENCE</scope>
    <source>
        <strain evidence="1">DBVPG 5303</strain>
    </source>
</reference>
<dbReference type="Proteomes" id="UP001234202">
    <property type="component" value="Unassembled WGS sequence"/>
</dbReference>
<keyword evidence="2" id="KW-1185">Reference proteome</keyword>
<comment type="caution">
    <text evidence="1">The sequence shown here is derived from an EMBL/GenBank/DDBJ whole genome shotgun (WGS) entry which is preliminary data.</text>
</comment>
<sequence length="1129" mass="118218">MSSEISADNAVNGDITNTSGKNIDAPGSSAALPNQDRTSNPAAGESSDITQTQSSTPNATSTFKALSAGSYAERIRTSVQSTENSTSTKIGGNAEEESVGGSKAGSGNSGEGKPNSGKRTGKNKSGSNAAQHRSSTPRVGATGETATPNASTTSPDTGVTKQGRSETAVQHPEELEQGWQEVTAKPRNQSSNKSDKKEASSSGSGRQKQYGKKSSVGTTSDESAVSPHVNEKPNKGKSAPSRKEKEKSDKDSRQQQAQGSEVVAPEPTRKQQQQQKDKESTGAKSLGMKSASWRSSPLAAAFMAAGSPGNLEDALSPTTATPITNTTTTTETSPTGQHASKESTSLADDALQTGNEPIQQQKMTSTQNGVEPNNNDQDKVAATNVKVDTVPAPAVPAVNIWQLRKEKMKSSSTKQAKQSSSSNNNGKSVFGSLTGAMVPSSGDGSSSSKAAAVSKSDTVSGKRQATGSTQQESHSSGGNAASKSSLKTGSASSPNPPPTSLTQSKQIRPTTVTPTTAVPVTVAAPSATLTDVMTWPDVAASAVKAMNIAGGEGRKKEREEEENAQAMNTKKEKKKWTPIPPAELQEALDKAEKARKAASHASGEGGKQKRRNSAVAVGDDNNQVSSKSALKKNAQNHNKAGTKSTHGAVTGAIADGINKKGKGTTPAVGRSAPSNKVVQASGSKEKGNLLDPATPAQIPGSSIDTTGQLHAVTEDTPSAHVGNQESTHAIPDQNHSTAFESDVPAHSLLLAEGALSPKRKSQTVDKQKGLGLQGNNFGRQVGPAVAIMAERNAYTQTRDGARTGGPSGRGGRANGGKAARNGNTTSSRYSDSGMAMSPRGQGKAGLLSSPPVGYQGLPYESSMAAAVHAPGFVPFGSQAPYAYYSPAYYYGSSSQSGPASASSDAGGYSHTSTQQGVQQSYMPYNMPFMPQQRPVTEIPGLDPLRYYILGQIEYYFSIHNLCMDQFLKEQMDSHGWVDIPMIASFNRIRQVTADESLVKEVAHLSHILETRDDKMRLRDNWQVWVFPGARPSIFPEAENFGATRLEELAMHGVRRSDLSEETRERIVGDIQRDILRSKTTQTIAPPSNPDVGTSVNSAEVADEVTAKVSPPASVASDTSSDKVDIILQL</sequence>
<name>A0ACC2XTV1_9TREE</name>
<proteinExistence type="predicted"/>
<dbReference type="EMBL" id="JASBWV010000003">
    <property type="protein sequence ID" value="KAJ9127056.1"/>
    <property type="molecule type" value="Genomic_DNA"/>
</dbReference>
<gene>
    <name evidence="1" type="ORF">QFC24_001288</name>
</gene>
<protein>
    <submittedName>
        <fullName evidence="1">Uncharacterized protein</fullName>
    </submittedName>
</protein>
<accession>A0ACC2XTV1</accession>
<organism evidence="1 2">
    <name type="scientific">Naganishia onofrii</name>
    <dbReference type="NCBI Taxonomy" id="1851511"/>
    <lineage>
        <taxon>Eukaryota</taxon>
        <taxon>Fungi</taxon>
        <taxon>Dikarya</taxon>
        <taxon>Basidiomycota</taxon>
        <taxon>Agaricomycotina</taxon>
        <taxon>Tremellomycetes</taxon>
        <taxon>Filobasidiales</taxon>
        <taxon>Filobasidiaceae</taxon>
        <taxon>Naganishia</taxon>
    </lineage>
</organism>
<evidence type="ECO:0000313" key="2">
    <source>
        <dbReference type="Proteomes" id="UP001234202"/>
    </source>
</evidence>